<comment type="caution">
    <text evidence="1">The sequence shown here is derived from an EMBL/GenBank/DDBJ whole genome shotgun (WGS) entry which is preliminary data.</text>
</comment>
<proteinExistence type="predicted"/>
<dbReference type="EMBL" id="SRYA01000010">
    <property type="protein sequence ID" value="TGY97117.1"/>
    <property type="molecule type" value="Genomic_DNA"/>
</dbReference>
<name>A0AC61RYP3_9FIRM</name>
<evidence type="ECO:0000313" key="1">
    <source>
        <dbReference type="EMBL" id="TGY97117.1"/>
    </source>
</evidence>
<organism evidence="1 2">
    <name type="scientific">Petralouisia muris</name>
    <dbReference type="NCBI Taxonomy" id="3032872"/>
    <lineage>
        <taxon>Bacteria</taxon>
        <taxon>Bacillati</taxon>
        <taxon>Bacillota</taxon>
        <taxon>Clostridia</taxon>
        <taxon>Lachnospirales</taxon>
        <taxon>Lachnospiraceae</taxon>
        <taxon>Petralouisia</taxon>
    </lineage>
</organism>
<keyword evidence="2" id="KW-1185">Reference proteome</keyword>
<gene>
    <name evidence="1" type="ORF">E5329_06620</name>
</gene>
<accession>A0AC61RYP3</accession>
<reference evidence="1" key="1">
    <citation type="submission" date="2019-04" db="EMBL/GenBank/DDBJ databases">
        <title>Microbes associate with the intestines of laboratory mice.</title>
        <authorList>
            <person name="Navarre W."/>
            <person name="Wong E."/>
            <person name="Huang K."/>
            <person name="Tropini C."/>
            <person name="Ng K."/>
            <person name="Yu B."/>
        </authorList>
    </citation>
    <scope>NUCLEOTIDE SEQUENCE</scope>
    <source>
        <strain evidence="1">NM01_1-7b</strain>
    </source>
</reference>
<sequence>MPKGQEQVTRKGENREKEVSYKVTYVDALRNPEK</sequence>
<dbReference type="Proteomes" id="UP000304953">
    <property type="component" value="Unassembled WGS sequence"/>
</dbReference>
<protein>
    <submittedName>
        <fullName evidence="1">Uncharacterized protein</fullName>
    </submittedName>
</protein>
<evidence type="ECO:0000313" key="2">
    <source>
        <dbReference type="Proteomes" id="UP000304953"/>
    </source>
</evidence>